<reference evidence="2 3" key="1">
    <citation type="submission" date="2018-11" db="EMBL/GenBank/DDBJ databases">
        <title>Chryseotalea sanarue gen. nov., sp., nov., a member of the family Cytophagaceae, isolated from a brackish lake in Hamamatsu Japan.</title>
        <authorList>
            <person name="Maejima Y."/>
            <person name="Iino T."/>
            <person name="Muraguchi Y."/>
            <person name="Fukuda K."/>
            <person name="Ohkuma M."/>
            <person name="Moriuchi R."/>
            <person name="Dohra H."/>
            <person name="Kimbara K."/>
            <person name="Shintani M."/>
        </authorList>
    </citation>
    <scope>NUCLEOTIDE SEQUENCE [LARGE SCALE GENOMIC DNA]</scope>
    <source>
        <strain evidence="2 3">Ys</strain>
    </source>
</reference>
<evidence type="ECO:0000313" key="3">
    <source>
        <dbReference type="Proteomes" id="UP000288227"/>
    </source>
</evidence>
<gene>
    <name evidence="2" type="ORF">SanaruYs_30070</name>
</gene>
<evidence type="ECO:0000256" key="1">
    <source>
        <dbReference type="SAM" id="SignalP"/>
    </source>
</evidence>
<evidence type="ECO:0008006" key="4">
    <source>
        <dbReference type="Google" id="ProtNLM"/>
    </source>
</evidence>
<evidence type="ECO:0000313" key="2">
    <source>
        <dbReference type="EMBL" id="GCC52768.1"/>
    </source>
</evidence>
<dbReference type="AlphaFoldDB" id="A0A401UCY7"/>
<comment type="caution">
    <text evidence="2">The sequence shown here is derived from an EMBL/GenBank/DDBJ whole genome shotgun (WGS) entry which is preliminary data.</text>
</comment>
<dbReference type="Proteomes" id="UP000288227">
    <property type="component" value="Unassembled WGS sequence"/>
</dbReference>
<accession>A0A401UCY7</accession>
<dbReference type="RefSeq" id="WP_127123414.1">
    <property type="nucleotide sequence ID" value="NZ_BHXQ01000005.1"/>
</dbReference>
<proteinExistence type="predicted"/>
<organism evidence="2 3">
    <name type="scientific">Chryseotalea sanaruensis</name>
    <dbReference type="NCBI Taxonomy" id="2482724"/>
    <lineage>
        <taxon>Bacteria</taxon>
        <taxon>Pseudomonadati</taxon>
        <taxon>Bacteroidota</taxon>
        <taxon>Cytophagia</taxon>
        <taxon>Cytophagales</taxon>
        <taxon>Chryseotaleaceae</taxon>
        <taxon>Chryseotalea</taxon>
    </lineage>
</organism>
<keyword evidence="3" id="KW-1185">Reference proteome</keyword>
<dbReference type="OrthoDB" id="946948at2"/>
<keyword evidence="1" id="KW-0732">Signal</keyword>
<name>A0A401UCY7_9BACT</name>
<feature type="chain" id="PRO_5019283480" description="Trimeric autotransporter adhesin YadA-like head domain-containing protein" evidence="1">
    <location>
        <begin position="20"/>
        <end position="498"/>
    </location>
</feature>
<sequence>MNRVILSALLLAVSSLAFAQNKSLGVGTSTPNPNAALHVESPTGNQGAIMPRLSTAQRTAMGGILGVADAGLLLYDNDLKGLFIWDGAAWQSSAKLQFPVVDTINTIPPNGNALRIVYNSTDTGNFGVAHFETINPNAAFSTLFARTTSATNGAADFVVSNPANNNDAIGVNTNALNGRAGAFSINNAGSQNFALYAQSNGDSTGAAVHGNNIGNGFGVYGKSLGSKFGSAAVYGLHEGIGDAAGAFRITNAGSPYASLYGETNGTGSAIFGNHLGTTGRAGQFQIGNAGNTSAALRGFTSGLGNAAFFTISNPVNDSTAILGETNGSGDAIKALNRGTGAAMYARAFGTNDAIYAEKQGGDGVGSAGNFQNQEPTNNASALFASTNAPAGLALGAFNFANGNAFAIFQGGMKVSTATLNAGTNTLITTRAVAYFIEDASSSFTFSGGVAFDEGDMIYIFNGDLGNNAIVDSLVIASNQGIVGIYMAGALRFFAYTAP</sequence>
<feature type="signal peptide" evidence="1">
    <location>
        <begin position="1"/>
        <end position="19"/>
    </location>
</feature>
<dbReference type="EMBL" id="BHXQ01000005">
    <property type="protein sequence ID" value="GCC52768.1"/>
    <property type="molecule type" value="Genomic_DNA"/>
</dbReference>
<protein>
    <recommendedName>
        <fullName evidence="4">Trimeric autotransporter adhesin YadA-like head domain-containing protein</fullName>
    </recommendedName>
</protein>